<dbReference type="Proteomes" id="UP001370348">
    <property type="component" value="Chromosome"/>
</dbReference>
<accession>A0ABZ2LPD8</accession>
<dbReference type="EMBL" id="CP089984">
    <property type="protein sequence ID" value="WXB11626.1"/>
    <property type="molecule type" value="Genomic_DNA"/>
</dbReference>
<keyword evidence="3" id="KW-1185">Reference proteome</keyword>
<reference evidence="2 3" key="1">
    <citation type="submission" date="2021-12" db="EMBL/GenBank/DDBJ databases">
        <title>Discovery of the Pendulisporaceae a myxobacterial family with distinct sporulation behavior and unique specialized metabolism.</title>
        <authorList>
            <person name="Garcia R."/>
            <person name="Popoff A."/>
            <person name="Bader C.D."/>
            <person name="Loehr J."/>
            <person name="Walesch S."/>
            <person name="Walt C."/>
            <person name="Boldt J."/>
            <person name="Bunk B."/>
            <person name="Haeckl F.J.F.P.J."/>
            <person name="Gunesch A.P."/>
            <person name="Birkelbach J."/>
            <person name="Nuebel U."/>
            <person name="Pietschmann T."/>
            <person name="Bach T."/>
            <person name="Mueller R."/>
        </authorList>
    </citation>
    <scope>NUCLEOTIDE SEQUENCE [LARGE SCALE GENOMIC DNA]</scope>
    <source>
        <strain evidence="2 3">MSr11954</strain>
    </source>
</reference>
<evidence type="ECO:0000256" key="1">
    <source>
        <dbReference type="SAM" id="MobiDB-lite"/>
    </source>
</evidence>
<protein>
    <submittedName>
        <fullName evidence="2">Uncharacterized protein</fullName>
    </submittedName>
</protein>
<evidence type="ECO:0000313" key="3">
    <source>
        <dbReference type="Proteomes" id="UP001370348"/>
    </source>
</evidence>
<feature type="region of interest" description="Disordered" evidence="1">
    <location>
        <begin position="1"/>
        <end position="68"/>
    </location>
</feature>
<dbReference type="RefSeq" id="WP_394821246.1">
    <property type="nucleotide sequence ID" value="NZ_CP089984.1"/>
</dbReference>
<gene>
    <name evidence="2" type="ORF">LZC94_27655</name>
</gene>
<proteinExistence type="predicted"/>
<name>A0ABZ2LPD8_9BACT</name>
<organism evidence="2 3">
    <name type="scientific">Pendulispora albinea</name>
    <dbReference type="NCBI Taxonomy" id="2741071"/>
    <lineage>
        <taxon>Bacteria</taxon>
        <taxon>Pseudomonadati</taxon>
        <taxon>Myxococcota</taxon>
        <taxon>Myxococcia</taxon>
        <taxon>Myxococcales</taxon>
        <taxon>Sorangiineae</taxon>
        <taxon>Pendulisporaceae</taxon>
        <taxon>Pendulispora</taxon>
    </lineage>
</organism>
<sequence length="68" mass="7277">MPAEKGLAHAGLRHGHRRHGIEPPCPIEVDQSTAEMNEEGGKATKRPAAENVPAATGDAVRAKEPWFP</sequence>
<evidence type="ECO:0000313" key="2">
    <source>
        <dbReference type="EMBL" id="WXB11626.1"/>
    </source>
</evidence>